<feature type="domain" description="Cathepsin propeptide inhibitor" evidence="1">
    <location>
        <begin position="46"/>
        <end position="106"/>
    </location>
</feature>
<dbReference type="InterPro" id="IPR013201">
    <property type="entry name" value="Prot_inhib_I29"/>
</dbReference>
<gene>
    <name evidence="2" type="ORF">CHS0354_027291</name>
</gene>
<evidence type="ECO:0000313" key="3">
    <source>
        <dbReference type="Proteomes" id="UP001195483"/>
    </source>
</evidence>
<dbReference type="SMART" id="SM00848">
    <property type="entry name" value="Inhibitor_I29"/>
    <property type="match status" value="1"/>
</dbReference>
<accession>A0AAE0W8Q8</accession>
<dbReference type="InterPro" id="IPR038765">
    <property type="entry name" value="Papain-like_cys_pep_sf"/>
</dbReference>
<sequence>MRYETIVTFVVAASWMPASPGNMKFVRQFEIKPANDIHGNVIASWWKMFKAKYGQQYATKDEDAYRRSVFPENIKTFELHNQKFKKGNTSFWMGLNKYSDLNVNTLDYNSDLNKAGGFSFKPKSLTGEMTSVYSYDKALTSLEVGNINIQNPVLTSVHMQLFTERR</sequence>
<comment type="caution">
    <text evidence="2">The sequence shown here is derived from an EMBL/GenBank/DDBJ whole genome shotgun (WGS) entry which is preliminary data.</text>
</comment>
<reference evidence="2" key="3">
    <citation type="submission" date="2023-05" db="EMBL/GenBank/DDBJ databases">
        <authorList>
            <person name="Smith C.H."/>
        </authorList>
    </citation>
    <scope>NUCLEOTIDE SEQUENCE</scope>
    <source>
        <strain evidence="2">CHS0354</strain>
        <tissue evidence="2">Mantle</tissue>
    </source>
</reference>
<dbReference type="Proteomes" id="UP001195483">
    <property type="component" value="Unassembled WGS sequence"/>
</dbReference>
<proteinExistence type="predicted"/>
<evidence type="ECO:0000259" key="1">
    <source>
        <dbReference type="SMART" id="SM00848"/>
    </source>
</evidence>
<protein>
    <recommendedName>
        <fullName evidence="1">Cathepsin propeptide inhibitor domain-containing protein</fullName>
    </recommendedName>
</protein>
<reference evidence="2" key="2">
    <citation type="journal article" date="2021" name="Genome Biol. Evol.">
        <title>Developing a high-quality reference genome for a parasitic bivalve with doubly uniparental inheritance (Bivalvia: Unionida).</title>
        <authorList>
            <person name="Smith C.H."/>
        </authorList>
    </citation>
    <scope>NUCLEOTIDE SEQUENCE</scope>
    <source>
        <strain evidence="2">CHS0354</strain>
        <tissue evidence="2">Mantle</tissue>
    </source>
</reference>
<organism evidence="2 3">
    <name type="scientific">Potamilus streckersoni</name>
    <dbReference type="NCBI Taxonomy" id="2493646"/>
    <lineage>
        <taxon>Eukaryota</taxon>
        <taxon>Metazoa</taxon>
        <taxon>Spiralia</taxon>
        <taxon>Lophotrochozoa</taxon>
        <taxon>Mollusca</taxon>
        <taxon>Bivalvia</taxon>
        <taxon>Autobranchia</taxon>
        <taxon>Heteroconchia</taxon>
        <taxon>Palaeoheterodonta</taxon>
        <taxon>Unionida</taxon>
        <taxon>Unionoidea</taxon>
        <taxon>Unionidae</taxon>
        <taxon>Ambleminae</taxon>
        <taxon>Lampsilini</taxon>
        <taxon>Potamilus</taxon>
    </lineage>
</organism>
<dbReference type="Pfam" id="PF08246">
    <property type="entry name" value="Inhibitor_I29"/>
    <property type="match status" value="1"/>
</dbReference>
<reference evidence="2" key="1">
    <citation type="journal article" date="2021" name="Genome Biol. Evol.">
        <title>A High-Quality Reference Genome for a Parasitic Bivalve with Doubly Uniparental Inheritance (Bivalvia: Unionida).</title>
        <authorList>
            <person name="Smith C.H."/>
        </authorList>
    </citation>
    <scope>NUCLEOTIDE SEQUENCE</scope>
    <source>
        <strain evidence="2">CHS0354</strain>
    </source>
</reference>
<keyword evidence="3" id="KW-1185">Reference proteome</keyword>
<dbReference type="AlphaFoldDB" id="A0AAE0W8Q8"/>
<dbReference type="EMBL" id="JAEAOA010001643">
    <property type="protein sequence ID" value="KAK3605626.1"/>
    <property type="molecule type" value="Genomic_DNA"/>
</dbReference>
<dbReference type="Gene3D" id="1.10.287.2250">
    <property type="match status" value="1"/>
</dbReference>
<name>A0AAE0W8Q8_9BIVA</name>
<evidence type="ECO:0000313" key="2">
    <source>
        <dbReference type="EMBL" id="KAK3605626.1"/>
    </source>
</evidence>
<dbReference type="SUPFAM" id="SSF54001">
    <property type="entry name" value="Cysteine proteinases"/>
    <property type="match status" value="1"/>
</dbReference>